<reference evidence="2" key="1">
    <citation type="thesis" date="2020" institute="ProQuest LLC" country="789 East Eisenhower Parkway, Ann Arbor, MI, USA">
        <title>Comparative Genomics and Chromosome Evolution.</title>
        <authorList>
            <person name="Mudd A.B."/>
        </authorList>
    </citation>
    <scope>NUCLEOTIDE SEQUENCE</scope>
    <source>
        <strain evidence="2">HN-11 Male</strain>
        <tissue evidence="2">Kidney and liver</tissue>
    </source>
</reference>
<dbReference type="AlphaFoldDB" id="A0A8J6E6F9"/>
<evidence type="ECO:0000256" key="1">
    <source>
        <dbReference type="SAM" id="Phobius"/>
    </source>
</evidence>
<name>A0A8J6E6F9_ELECQ</name>
<evidence type="ECO:0000313" key="3">
    <source>
        <dbReference type="Proteomes" id="UP000770717"/>
    </source>
</evidence>
<keyword evidence="3" id="KW-1185">Reference proteome</keyword>
<gene>
    <name evidence="2" type="ORF">GDO78_015283</name>
</gene>
<feature type="transmembrane region" description="Helical" evidence="1">
    <location>
        <begin position="38"/>
        <end position="62"/>
    </location>
</feature>
<organism evidence="2 3">
    <name type="scientific">Eleutherodactylus coqui</name>
    <name type="common">Puerto Rican coqui</name>
    <dbReference type="NCBI Taxonomy" id="57060"/>
    <lineage>
        <taxon>Eukaryota</taxon>
        <taxon>Metazoa</taxon>
        <taxon>Chordata</taxon>
        <taxon>Craniata</taxon>
        <taxon>Vertebrata</taxon>
        <taxon>Euteleostomi</taxon>
        <taxon>Amphibia</taxon>
        <taxon>Batrachia</taxon>
        <taxon>Anura</taxon>
        <taxon>Neobatrachia</taxon>
        <taxon>Hyloidea</taxon>
        <taxon>Eleutherodactylidae</taxon>
        <taxon>Eleutherodactylinae</taxon>
        <taxon>Eleutherodactylus</taxon>
        <taxon>Eleutherodactylus</taxon>
    </lineage>
</organism>
<accession>A0A8J6E6F9</accession>
<sequence length="81" mass="9253">MEALYRGLYEPRMESHYRSCFHSCRLKSSMDYMNSCHVILDCIQAAIYLAAPFPIIVLLGALPTMSVIELQTKSCLIRQPL</sequence>
<dbReference type="EMBL" id="WNTK01014924">
    <property type="protein sequence ID" value="KAG9461949.1"/>
    <property type="molecule type" value="Genomic_DNA"/>
</dbReference>
<protein>
    <submittedName>
        <fullName evidence="2">Uncharacterized protein</fullName>
    </submittedName>
</protein>
<evidence type="ECO:0000313" key="2">
    <source>
        <dbReference type="EMBL" id="KAG9461949.1"/>
    </source>
</evidence>
<keyword evidence="1" id="KW-0472">Membrane</keyword>
<proteinExistence type="predicted"/>
<comment type="caution">
    <text evidence="2">The sequence shown here is derived from an EMBL/GenBank/DDBJ whole genome shotgun (WGS) entry which is preliminary data.</text>
</comment>
<keyword evidence="1" id="KW-1133">Transmembrane helix</keyword>
<dbReference type="Proteomes" id="UP000770717">
    <property type="component" value="Unassembled WGS sequence"/>
</dbReference>
<keyword evidence="1" id="KW-0812">Transmembrane</keyword>